<feature type="transmembrane region" description="Helical" evidence="1">
    <location>
        <begin position="273"/>
        <end position="290"/>
    </location>
</feature>
<dbReference type="InterPro" id="IPR002656">
    <property type="entry name" value="Acyl_transf_3_dom"/>
</dbReference>
<feature type="transmembrane region" description="Helical" evidence="1">
    <location>
        <begin position="197"/>
        <end position="215"/>
    </location>
</feature>
<feature type="transmembrane region" description="Helical" evidence="1">
    <location>
        <begin position="395"/>
        <end position="412"/>
    </location>
</feature>
<dbReference type="GO" id="GO:0016020">
    <property type="term" value="C:membrane"/>
    <property type="evidence" value="ECO:0007669"/>
    <property type="project" value="TreeGrafter"/>
</dbReference>
<evidence type="ECO:0000259" key="2">
    <source>
        <dbReference type="Pfam" id="PF01757"/>
    </source>
</evidence>
<keyword evidence="4" id="KW-1185">Reference proteome</keyword>
<dbReference type="PANTHER" id="PTHR23028">
    <property type="entry name" value="ACETYLTRANSFERASE"/>
    <property type="match status" value="1"/>
</dbReference>
<proteinExistence type="predicted"/>
<evidence type="ECO:0000313" key="3">
    <source>
        <dbReference type="EMBL" id="PUZ25452.1"/>
    </source>
</evidence>
<feature type="transmembrane region" description="Helical" evidence="1">
    <location>
        <begin position="222"/>
        <end position="238"/>
    </location>
</feature>
<dbReference type="GO" id="GO:0000271">
    <property type="term" value="P:polysaccharide biosynthetic process"/>
    <property type="evidence" value="ECO:0007669"/>
    <property type="project" value="TreeGrafter"/>
</dbReference>
<feature type="transmembrane region" description="Helical" evidence="1">
    <location>
        <begin position="361"/>
        <end position="383"/>
    </location>
</feature>
<feature type="transmembrane region" description="Helical" evidence="1">
    <location>
        <begin position="86"/>
        <end position="114"/>
    </location>
</feature>
<name>A0A2T7BGN6_9BACT</name>
<dbReference type="Pfam" id="PF01757">
    <property type="entry name" value="Acyl_transf_3"/>
    <property type="match status" value="1"/>
</dbReference>
<dbReference type="EMBL" id="QCYK01000002">
    <property type="protein sequence ID" value="PUZ25452.1"/>
    <property type="molecule type" value="Genomic_DNA"/>
</dbReference>
<feature type="domain" description="Acyltransferase 3" evidence="2">
    <location>
        <begin position="44"/>
        <end position="406"/>
    </location>
</feature>
<organism evidence="3 4">
    <name type="scientific">Chitinophaga parva</name>
    <dbReference type="NCBI Taxonomy" id="2169414"/>
    <lineage>
        <taxon>Bacteria</taxon>
        <taxon>Pseudomonadati</taxon>
        <taxon>Bacteroidota</taxon>
        <taxon>Chitinophagia</taxon>
        <taxon>Chitinophagales</taxon>
        <taxon>Chitinophagaceae</taxon>
        <taxon>Chitinophaga</taxon>
    </lineage>
</organism>
<accession>A0A2T7BGN6</accession>
<feature type="transmembrane region" description="Helical" evidence="1">
    <location>
        <begin position="135"/>
        <end position="154"/>
    </location>
</feature>
<dbReference type="OrthoDB" id="9767863at2"/>
<evidence type="ECO:0000313" key="4">
    <source>
        <dbReference type="Proteomes" id="UP000244450"/>
    </source>
</evidence>
<reference evidence="3 4" key="1">
    <citation type="submission" date="2018-04" db="EMBL/GenBank/DDBJ databases">
        <title>Chitinophaga fuyangensis sp. nov., isolated from soil in a chemical factory.</title>
        <authorList>
            <person name="Chen K."/>
        </authorList>
    </citation>
    <scope>NUCLEOTIDE SEQUENCE [LARGE SCALE GENOMIC DNA]</scope>
    <source>
        <strain evidence="3 4">LY-1</strain>
    </source>
</reference>
<dbReference type="GO" id="GO:0016747">
    <property type="term" value="F:acyltransferase activity, transferring groups other than amino-acyl groups"/>
    <property type="evidence" value="ECO:0007669"/>
    <property type="project" value="InterPro"/>
</dbReference>
<dbReference type="InterPro" id="IPR050879">
    <property type="entry name" value="Acyltransferase_3"/>
</dbReference>
<comment type="caution">
    <text evidence="3">The sequence shown here is derived from an EMBL/GenBank/DDBJ whole genome shotgun (WGS) entry which is preliminary data.</text>
</comment>
<dbReference type="Proteomes" id="UP000244450">
    <property type="component" value="Unassembled WGS sequence"/>
</dbReference>
<feature type="transmembrane region" description="Helical" evidence="1">
    <location>
        <begin position="47"/>
        <end position="66"/>
    </location>
</feature>
<protein>
    <recommendedName>
        <fullName evidence="2">Acyltransferase 3 domain-containing protein</fullName>
    </recommendedName>
</protein>
<keyword evidence="1" id="KW-0472">Membrane</keyword>
<gene>
    <name evidence="3" type="ORF">DCC81_14270</name>
</gene>
<keyword evidence="1" id="KW-1133">Transmembrane helix</keyword>
<dbReference type="AlphaFoldDB" id="A0A2T7BGN6"/>
<evidence type="ECO:0000256" key="1">
    <source>
        <dbReference type="SAM" id="Phobius"/>
    </source>
</evidence>
<dbReference type="PANTHER" id="PTHR23028:SF53">
    <property type="entry name" value="ACYL_TRANSF_3 DOMAIN-CONTAINING PROTEIN"/>
    <property type="match status" value="1"/>
</dbReference>
<keyword evidence="1" id="KW-0812">Transmembrane</keyword>
<sequence>MCAFHKTLQLLPRCSSPLPLSFFIVLPELHPMTLNTSAPRYFFSLDMIRGFAALIVVLCHWQFFFYKDYTTMEIPLSSMPLPGYRYLSILYTYAPFAVDLFFLLSGFIFFWFYADKVANRDTSFNHFFCFRLSRLYPVHLAALVVIALLQYAMIQTSGAPFIIQHNDTWHFILNLLLIHCWGFEKTPALNGFNGPSWSVSVEFFLYLLFFAVSYARLQHKKGVLITLVVAGAVLQYFYSMIGQGIYSFYLGALVYHAYNWMLHKKNMQQITRWVTGLALLVWIMVLWEYYAPYLRPAAMRLMQYCMPSRNETQYTSLFNLARNTFVRTIVSPATILTLALLETARGGLRVKWLQLLGNISYALYLLHFPLMVLFALVTKMLHIPHAVFQSPLTMLLFYAILIPLSTATHYYFELPVQQFFRRRLSNRPVQVAAATARA</sequence>